<feature type="non-terminal residue" evidence="2">
    <location>
        <position position="1"/>
    </location>
</feature>
<dbReference type="Pfam" id="PF12708">
    <property type="entry name" value="Pect-lyase_RHGA_epim"/>
    <property type="match status" value="1"/>
</dbReference>
<dbReference type="InterPro" id="IPR024535">
    <property type="entry name" value="RHGA/B-epi-like_pectate_lyase"/>
</dbReference>
<dbReference type="AlphaFoldDB" id="A0A0F9DEH8"/>
<sequence>YSFNVVTYDTKCKNNLYFYGVGGCYANNVVSDCDNPLKGLMDDVDGAVFVQVMRENADGTRQLKMLRAGRFPPPGALYIDDLKDAIISVNFQNTAYRWGSDETVATHMIEGENASLLTNDLNWTTDADDDDFVTLQGFEFRVRLIDSLLVWDTSLNLYKKASVQEVLSGDSSSISYGYVDVTDYGATGDGSTDDTAALVAAFTAARVNREDVFFPSGTYLTDMMRPGNVGGFIGESMINTIIKLNDNQDTHLLRLNNGGYVRVENLTLDGNRDNNASTSYCFATDTGLGYTFKRVIFKNGNDGAIRVTTTNVITFDDCWFEYSAVGAYIGGAGALGSEQINFYNCIFQCNDTYGLYYHSTLTGATITIQGCWFENGATTPTDFIIIEGQGALITNNKFNVAGATNSAIRIKSGSQYFMLLNNQIHQSDPTYGYVFDSGAYNGMSFGNRGFVTDNDGRNYIINNASGDVFKRSGRLVENEISFDIDDTTPSVKLGNFFVIG</sequence>
<proteinExistence type="predicted"/>
<name>A0A0F9DEH8_9ZZZZ</name>
<feature type="non-terminal residue" evidence="2">
    <location>
        <position position="500"/>
    </location>
</feature>
<dbReference type="SUPFAM" id="SSF51126">
    <property type="entry name" value="Pectin lyase-like"/>
    <property type="match status" value="1"/>
</dbReference>
<accession>A0A0F9DEH8</accession>
<protein>
    <recommendedName>
        <fullName evidence="1">Rhamnogalacturonase A/B/Epimerase-like pectate lyase domain-containing protein</fullName>
    </recommendedName>
</protein>
<organism evidence="2">
    <name type="scientific">marine sediment metagenome</name>
    <dbReference type="NCBI Taxonomy" id="412755"/>
    <lineage>
        <taxon>unclassified sequences</taxon>
        <taxon>metagenomes</taxon>
        <taxon>ecological metagenomes</taxon>
    </lineage>
</organism>
<dbReference type="InterPro" id="IPR011050">
    <property type="entry name" value="Pectin_lyase_fold/virulence"/>
</dbReference>
<feature type="domain" description="Rhamnogalacturonase A/B/Epimerase-like pectate lyase" evidence="1">
    <location>
        <begin position="179"/>
        <end position="371"/>
    </location>
</feature>
<reference evidence="2" key="1">
    <citation type="journal article" date="2015" name="Nature">
        <title>Complex archaea that bridge the gap between prokaryotes and eukaryotes.</title>
        <authorList>
            <person name="Spang A."/>
            <person name="Saw J.H."/>
            <person name="Jorgensen S.L."/>
            <person name="Zaremba-Niedzwiedzka K."/>
            <person name="Martijn J."/>
            <person name="Lind A.E."/>
            <person name="van Eijk R."/>
            <person name="Schleper C."/>
            <person name="Guy L."/>
            <person name="Ettema T.J."/>
        </authorList>
    </citation>
    <scope>NUCLEOTIDE SEQUENCE</scope>
</reference>
<dbReference type="InterPro" id="IPR012334">
    <property type="entry name" value="Pectin_lyas_fold"/>
</dbReference>
<gene>
    <name evidence="2" type="ORF">LCGC14_2498210</name>
</gene>
<dbReference type="SMART" id="SM00710">
    <property type="entry name" value="PbH1"/>
    <property type="match status" value="5"/>
</dbReference>
<comment type="caution">
    <text evidence="2">The sequence shown here is derived from an EMBL/GenBank/DDBJ whole genome shotgun (WGS) entry which is preliminary data.</text>
</comment>
<dbReference type="InterPro" id="IPR006626">
    <property type="entry name" value="PbH1"/>
</dbReference>
<dbReference type="EMBL" id="LAZR01039770">
    <property type="protein sequence ID" value="KKL16176.1"/>
    <property type="molecule type" value="Genomic_DNA"/>
</dbReference>
<dbReference type="Gene3D" id="2.160.20.10">
    <property type="entry name" value="Single-stranded right-handed beta-helix, Pectin lyase-like"/>
    <property type="match status" value="1"/>
</dbReference>
<evidence type="ECO:0000259" key="1">
    <source>
        <dbReference type="Pfam" id="PF12708"/>
    </source>
</evidence>
<evidence type="ECO:0000313" key="2">
    <source>
        <dbReference type="EMBL" id="KKL16176.1"/>
    </source>
</evidence>